<sequence length="72" mass="7907">MTTHCPVLPIWSCGGCGAPWPCPTRRQELRAEFADAPVSLALYMGAQLVRATADLTWAPAGTLHLRFLGWLR</sequence>
<dbReference type="EMBL" id="QGSV01000241">
    <property type="protein sequence ID" value="PWU45720.1"/>
    <property type="molecule type" value="Genomic_DNA"/>
</dbReference>
<reference evidence="2" key="1">
    <citation type="submission" date="2018-05" db="EMBL/GenBank/DDBJ databases">
        <title>Micromonospora globispora sp. nov. and Micromonospora rugosa sp. nov., isolated from marine sediment.</title>
        <authorList>
            <person name="Carro L."/>
            <person name="Aysel V."/>
            <person name="Cetin D."/>
            <person name="Igual J.M."/>
            <person name="Klenk H.-P."/>
            <person name="Trujillo M.E."/>
            <person name="Sahin N."/>
        </authorList>
    </citation>
    <scope>NUCLEOTIDE SEQUENCE [LARGE SCALE GENOMIC DNA]</scope>
    <source>
        <strain evidence="2">S2904</strain>
    </source>
</reference>
<keyword evidence="2" id="KW-1185">Reference proteome</keyword>
<dbReference type="OrthoDB" id="3393036at2"/>
<accession>A0A317JZG6</accession>
<name>A0A317JZG6_9ACTN</name>
<dbReference type="RefSeq" id="WP_109946239.1">
    <property type="nucleotide sequence ID" value="NZ_QGGF01000586.1"/>
</dbReference>
<protein>
    <recommendedName>
        <fullName evidence="3">Flavin reductase</fullName>
    </recommendedName>
</protein>
<comment type="caution">
    <text evidence="1">The sequence shown here is derived from an EMBL/GenBank/DDBJ whole genome shotgun (WGS) entry which is preliminary data.</text>
</comment>
<gene>
    <name evidence="1" type="ORF">DLJ46_20450</name>
</gene>
<evidence type="ECO:0000313" key="2">
    <source>
        <dbReference type="Proteomes" id="UP000245683"/>
    </source>
</evidence>
<evidence type="ECO:0008006" key="3">
    <source>
        <dbReference type="Google" id="ProtNLM"/>
    </source>
</evidence>
<dbReference type="AlphaFoldDB" id="A0A317JZG6"/>
<evidence type="ECO:0000313" key="1">
    <source>
        <dbReference type="EMBL" id="PWU45720.1"/>
    </source>
</evidence>
<dbReference type="Proteomes" id="UP000245683">
    <property type="component" value="Unassembled WGS sequence"/>
</dbReference>
<organism evidence="1 2">
    <name type="scientific">Micromonospora globispora</name>
    <dbReference type="NCBI Taxonomy" id="1450148"/>
    <lineage>
        <taxon>Bacteria</taxon>
        <taxon>Bacillati</taxon>
        <taxon>Actinomycetota</taxon>
        <taxon>Actinomycetes</taxon>
        <taxon>Micromonosporales</taxon>
        <taxon>Micromonosporaceae</taxon>
        <taxon>Micromonospora</taxon>
    </lineage>
</organism>
<proteinExistence type="predicted"/>